<dbReference type="Gene3D" id="3.40.50.150">
    <property type="entry name" value="Vaccinia Virus protein VP39"/>
    <property type="match status" value="1"/>
</dbReference>
<evidence type="ECO:0000313" key="2">
    <source>
        <dbReference type="EMBL" id="KAG8463466.1"/>
    </source>
</evidence>
<dbReference type="InterPro" id="IPR013216">
    <property type="entry name" value="Methyltransf_11"/>
</dbReference>
<organism evidence="2 3">
    <name type="scientific">Diacronema lutheri</name>
    <name type="common">Unicellular marine alga</name>
    <name type="synonym">Monochrysis lutheri</name>
    <dbReference type="NCBI Taxonomy" id="2081491"/>
    <lineage>
        <taxon>Eukaryota</taxon>
        <taxon>Haptista</taxon>
        <taxon>Haptophyta</taxon>
        <taxon>Pavlovophyceae</taxon>
        <taxon>Pavlovales</taxon>
        <taxon>Pavlovaceae</taxon>
        <taxon>Diacronema</taxon>
    </lineage>
</organism>
<keyword evidence="3" id="KW-1185">Reference proteome</keyword>
<dbReference type="EMBL" id="JAGTXO010000016">
    <property type="protein sequence ID" value="KAG8463466.1"/>
    <property type="molecule type" value="Genomic_DNA"/>
</dbReference>
<name>A0A8J5X8B6_DIALT</name>
<reference evidence="2" key="1">
    <citation type="submission" date="2021-05" db="EMBL/GenBank/DDBJ databases">
        <title>The genome of the haptophyte Pavlova lutheri (Diacronema luteri, Pavlovales) - a model for lipid biosynthesis in eukaryotic algae.</title>
        <authorList>
            <person name="Hulatt C.J."/>
            <person name="Posewitz M.C."/>
        </authorList>
    </citation>
    <scope>NUCLEOTIDE SEQUENCE</scope>
    <source>
        <strain evidence="2">NIVA-4/92</strain>
    </source>
</reference>
<dbReference type="InterPro" id="IPR050508">
    <property type="entry name" value="Methyltransf_Superfamily"/>
</dbReference>
<dbReference type="PANTHER" id="PTHR42912">
    <property type="entry name" value="METHYLTRANSFERASE"/>
    <property type="match status" value="1"/>
</dbReference>
<dbReference type="Proteomes" id="UP000751190">
    <property type="component" value="Unassembled WGS sequence"/>
</dbReference>
<dbReference type="InterPro" id="IPR029063">
    <property type="entry name" value="SAM-dependent_MTases_sf"/>
</dbReference>
<dbReference type="Pfam" id="PF08241">
    <property type="entry name" value="Methyltransf_11"/>
    <property type="match status" value="1"/>
</dbReference>
<accession>A0A8J5X8B6</accession>
<dbReference type="AlphaFoldDB" id="A0A8J5X8B6"/>
<evidence type="ECO:0000259" key="1">
    <source>
        <dbReference type="Pfam" id="PF08241"/>
    </source>
</evidence>
<gene>
    <name evidence="2" type="ORF">KFE25_004977</name>
</gene>
<protein>
    <recommendedName>
        <fullName evidence="1">Methyltransferase type 11 domain-containing protein</fullName>
    </recommendedName>
</protein>
<dbReference type="GO" id="GO:0008757">
    <property type="term" value="F:S-adenosylmethionine-dependent methyltransferase activity"/>
    <property type="evidence" value="ECO:0007669"/>
    <property type="project" value="InterPro"/>
</dbReference>
<dbReference type="PANTHER" id="PTHR42912:SF80">
    <property type="entry name" value="METHYLTRANSFERASE DOMAIN-CONTAINING PROTEIN"/>
    <property type="match status" value="1"/>
</dbReference>
<dbReference type="OMA" id="GCSVGMS"/>
<evidence type="ECO:0000313" key="3">
    <source>
        <dbReference type="Proteomes" id="UP000751190"/>
    </source>
</evidence>
<feature type="domain" description="Methyltransferase type 11" evidence="1">
    <location>
        <begin position="147"/>
        <end position="270"/>
    </location>
</feature>
<sequence>MARTMVLLLAAPRGEATLVRALFGSSLFRQLVVPHARATMVRTAEANGIPWRECLAWLRGARAWDDGALARVQRDGVDVPEYYRAPFHAYEQGNLCWEAALEQELAGKAVGVRNFPRAPDPEEAFRASFDAALDSLGAACPDGGAIVDLGCGTGTSTRRLAARFPRAATVVGLDVSPHMLAVGRALLELAPRATGDGEHSAGDGVGAWVSAVAHDARVSLEHAEISATRLGACSCDVAVLSLVLHELPPAAARAVFREAARVLRPGGQLWVGEMDFETDGYRKLRANALLYSLIRSTEPYLDEYAMYQSAGMVDDLFDAGFGVVRLAAATGRHFALVASMPAADAAPVGGRVLDDRRRETAMADTHLPTWQAAARKGSD</sequence>
<dbReference type="CDD" id="cd02440">
    <property type="entry name" value="AdoMet_MTases"/>
    <property type="match status" value="1"/>
</dbReference>
<proteinExistence type="predicted"/>
<comment type="caution">
    <text evidence="2">The sequence shown here is derived from an EMBL/GenBank/DDBJ whole genome shotgun (WGS) entry which is preliminary data.</text>
</comment>
<dbReference type="OrthoDB" id="2013972at2759"/>
<dbReference type="SUPFAM" id="SSF53335">
    <property type="entry name" value="S-adenosyl-L-methionine-dependent methyltransferases"/>
    <property type="match status" value="1"/>
</dbReference>